<evidence type="ECO:0000259" key="1">
    <source>
        <dbReference type="Pfam" id="PF01850"/>
    </source>
</evidence>
<organism evidence="2 3">
    <name type="scientific">Uliginosibacterium sediminicola</name>
    <dbReference type="NCBI Taxonomy" id="2024550"/>
    <lineage>
        <taxon>Bacteria</taxon>
        <taxon>Pseudomonadati</taxon>
        <taxon>Pseudomonadota</taxon>
        <taxon>Betaproteobacteria</taxon>
        <taxon>Rhodocyclales</taxon>
        <taxon>Zoogloeaceae</taxon>
        <taxon>Uliginosibacterium</taxon>
    </lineage>
</organism>
<feature type="domain" description="PIN" evidence="1">
    <location>
        <begin position="4"/>
        <end position="120"/>
    </location>
</feature>
<dbReference type="Proteomes" id="UP001410394">
    <property type="component" value="Unassembled WGS sequence"/>
</dbReference>
<dbReference type="InterPro" id="IPR029060">
    <property type="entry name" value="PIN-like_dom_sf"/>
</dbReference>
<dbReference type="EMBL" id="JBDIVE010000015">
    <property type="protein sequence ID" value="MEN3070573.1"/>
    <property type="molecule type" value="Genomic_DNA"/>
</dbReference>
<evidence type="ECO:0000313" key="3">
    <source>
        <dbReference type="Proteomes" id="UP001410394"/>
    </source>
</evidence>
<reference evidence="2 3" key="1">
    <citation type="journal article" date="2018" name="Int. J. Syst. Evol. Microbiol.">
        <title>Uliginosibacterium sediminicola sp. nov., isolated from freshwater sediment.</title>
        <authorList>
            <person name="Hwang W.M."/>
            <person name="Kim S.M."/>
            <person name="Kang K."/>
            <person name="Ahn T.Y."/>
        </authorList>
    </citation>
    <scope>NUCLEOTIDE SEQUENCE [LARGE SCALE GENOMIC DNA]</scope>
    <source>
        <strain evidence="2 3">M1-21</strain>
    </source>
</reference>
<accession>A0ABU9Z3V4</accession>
<dbReference type="InterPro" id="IPR002716">
    <property type="entry name" value="PIN_dom"/>
</dbReference>
<dbReference type="PANTHER" id="PTHR36173:SF2">
    <property type="entry name" value="RIBONUCLEASE VAPC16"/>
    <property type="match status" value="1"/>
</dbReference>
<protein>
    <submittedName>
        <fullName evidence="2">Type II toxin-antitoxin system VapC family toxin</fullName>
    </submittedName>
</protein>
<gene>
    <name evidence="2" type="ORF">ABDB84_18965</name>
</gene>
<evidence type="ECO:0000313" key="2">
    <source>
        <dbReference type="EMBL" id="MEN3070573.1"/>
    </source>
</evidence>
<comment type="caution">
    <text evidence="2">The sequence shown here is derived from an EMBL/GenBank/DDBJ whole genome shotgun (WGS) entry which is preliminary data.</text>
</comment>
<dbReference type="SUPFAM" id="SSF88723">
    <property type="entry name" value="PIN domain-like"/>
    <property type="match status" value="1"/>
</dbReference>
<dbReference type="Pfam" id="PF01850">
    <property type="entry name" value="PIN"/>
    <property type="match status" value="1"/>
</dbReference>
<keyword evidence="3" id="KW-1185">Reference proteome</keyword>
<dbReference type="Gene3D" id="3.40.50.1010">
    <property type="entry name" value="5'-nuclease"/>
    <property type="match status" value="1"/>
</dbReference>
<dbReference type="InterPro" id="IPR041705">
    <property type="entry name" value="PIN_Sll0205"/>
</dbReference>
<dbReference type="InterPro" id="IPR052919">
    <property type="entry name" value="TA_system_RNase"/>
</dbReference>
<name>A0ABU9Z3V4_9RHOO</name>
<sequence>MNLLLDTHVALWAIADSPKLPHKARELIASPKTNVWISVASIWEIAIKHSLGRGDMPVSGKDALRYFAESGYRSLSLEPEHAVAVEDLPAHHSDPFDRILIAQALVEPMRLMTHDALVARYSDTIIKI</sequence>
<dbReference type="PANTHER" id="PTHR36173">
    <property type="entry name" value="RIBONUCLEASE VAPC16-RELATED"/>
    <property type="match status" value="1"/>
</dbReference>
<proteinExistence type="predicted"/>
<dbReference type="CDD" id="cd09872">
    <property type="entry name" value="PIN_Sll0205-like"/>
    <property type="match status" value="1"/>
</dbReference>
<dbReference type="RefSeq" id="WP_345921350.1">
    <property type="nucleotide sequence ID" value="NZ_JBDIVE010000015.1"/>
</dbReference>